<dbReference type="Proteomes" id="UP001055117">
    <property type="component" value="Unassembled WGS sequence"/>
</dbReference>
<evidence type="ECO:0000313" key="4">
    <source>
        <dbReference type="EMBL" id="GJD46569.1"/>
    </source>
</evidence>
<dbReference type="Pfam" id="PF12850">
    <property type="entry name" value="Metallophos_2"/>
    <property type="match status" value="1"/>
</dbReference>
<accession>A0ABQ4QNF5</accession>
<comment type="caution">
    <text evidence="4">The sequence shown here is derived from an EMBL/GenBank/DDBJ whole genome shotgun (WGS) entry which is preliminary data.</text>
</comment>
<evidence type="ECO:0000256" key="1">
    <source>
        <dbReference type="ARBA" id="ARBA00008950"/>
    </source>
</evidence>
<reference evidence="4 5" key="1">
    <citation type="journal article" date="2021" name="Front. Microbiol.">
        <title>Comprehensive Comparative Genomics and Phenotyping of Methylobacterium Species.</title>
        <authorList>
            <person name="Alessa O."/>
            <person name="Ogura Y."/>
            <person name="Fujitani Y."/>
            <person name="Takami H."/>
            <person name="Hayashi T."/>
            <person name="Sahin N."/>
            <person name="Tani A."/>
        </authorList>
    </citation>
    <scope>NUCLEOTIDE SEQUENCE [LARGE SCALE GENOMIC DNA]</scope>
    <source>
        <strain evidence="4 5">DSM 23679</strain>
    </source>
</reference>
<name>A0ABQ4QNF5_9HYPH</name>
<keyword evidence="5" id="KW-1185">Reference proteome</keyword>
<dbReference type="InterPro" id="IPR029052">
    <property type="entry name" value="Metallo-depent_PP-like"/>
</dbReference>
<dbReference type="RefSeq" id="WP_238272971.1">
    <property type="nucleotide sequence ID" value="NZ_BPQG01000081.1"/>
</dbReference>
<sequence length="186" mass="20997">MKTFFTADTHFGHKGVLSMAGRPFASIEEHDEALIAAWNAVVGPRDEVYHLGDFAMGATPERCQMIFRRLRGRKHLIRGNHDKKRVLDLPWYSRQDLATPKVEGTRVVLFHYPMRAWAGAFRGSLQLFGHTHGRLPDTSQSCDVGVDRWSYAPISLGQIMERLAATPTIPEERLLGEPQEDEDGEA</sequence>
<dbReference type="InterPro" id="IPR024654">
    <property type="entry name" value="Calcineurin-like_PHP_lpxH"/>
</dbReference>
<protein>
    <recommendedName>
        <fullName evidence="3">Calcineurin-like phosphoesterase domain-containing protein</fullName>
    </recommendedName>
</protein>
<evidence type="ECO:0000256" key="2">
    <source>
        <dbReference type="SAM" id="MobiDB-lite"/>
    </source>
</evidence>
<evidence type="ECO:0000313" key="5">
    <source>
        <dbReference type="Proteomes" id="UP001055117"/>
    </source>
</evidence>
<dbReference type="Gene3D" id="3.60.21.10">
    <property type="match status" value="1"/>
</dbReference>
<feature type="domain" description="Calcineurin-like phosphoesterase" evidence="3">
    <location>
        <begin position="1"/>
        <end position="134"/>
    </location>
</feature>
<gene>
    <name evidence="4" type="ORF">AFCDBAGC_4451</name>
</gene>
<feature type="region of interest" description="Disordered" evidence="2">
    <location>
        <begin position="167"/>
        <end position="186"/>
    </location>
</feature>
<comment type="similarity">
    <text evidence="1">Belongs to the metallophosphoesterase superfamily. YfcE family.</text>
</comment>
<evidence type="ECO:0000259" key="3">
    <source>
        <dbReference type="Pfam" id="PF12850"/>
    </source>
</evidence>
<proteinExistence type="inferred from homology"/>
<dbReference type="EMBL" id="BPQG01000081">
    <property type="protein sequence ID" value="GJD46569.1"/>
    <property type="molecule type" value="Genomic_DNA"/>
</dbReference>
<organism evidence="4 5">
    <name type="scientific">Methylobacterium cerastii</name>
    <dbReference type="NCBI Taxonomy" id="932741"/>
    <lineage>
        <taxon>Bacteria</taxon>
        <taxon>Pseudomonadati</taxon>
        <taxon>Pseudomonadota</taxon>
        <taxon>Alphaproteobacteria</taxon>
        <taxon>Hyphomicrobiales</taxon>
        <taxon>Methylobacteriaceae</taxon>
        <taxon>Methylobacterium</taxon>
    </lineage>
</organism>
<dbReference type="SUPFAM" id="SSF56300">
    <property type="entry name" value="Metallo-dependent phosphatases"/>
    <property type="match status" value="1"/>
</dbReference>